<dbReference type="AlphaFoldDB" id="A0A3E4M759"/>
<protein>
    <submittedName>
        <fullName evidence="4">Phage major capsid protein</fullName>
    </submittedName>
</protein>
<dbReference type="RefSeq" id="WP_117684554.1">
    <property type="nucleotide sequence ID" value="NZ_QSQP01000001.1"/>
</dbReference>
<evidence type="ECO:0000259" key="2">
    <source>
        <dbReference type="Pfam" id="PF05065"/>
    </source>
</evidence>
<evidence type="ECO:0000313" key="5">
    <source>
        <dbReference type="Proteomes" id="UP000261052"/>
    </source>
</evidence>
<evidence type="ECO:0000259" key="3">
    <source>
        <dbReference type="Pfam" id="PF12733"/>
    </source>
</evidence>
<gene>
    <name evidence="4" type="ORF">DXD13_00840</name>
</gene>
<comment type="subcellular location">
    <subcellularLocation>
        <location evidence="1">Virion</location>
    </subcellularLocation>
</comment>
<accession>A0A3E4M759</accession>
<dbReference type="EMBL" id="QSQP01000001">
    <property type="protein sequence ID" value="RGK45658.1"/>
    <property type="molecule type" value="Genomic_DNA"/>
</dbReference>
<dbReference type="SUPFAM" id="SSF56563">
    <property type="entry name" value="Major capsid protein gp5"/>
    <property type="match status" value="1"/>
</dbReference>
<dbReference type="Pfam" id="PF12733">
    <property type="entry name" value="Cadherin-like"/>
    <property type="match status" value="1"/>
</dbReference>
<dbReference type="InterPro" id="IPR025883">
    <property type="entry name" value="Cadherin-like_domain"/>
</dbReference>
<name>A0A3E4M759_9FIRM</name>
<dbReference type="Gene3D" id="3.30.2400.10">
    <property type="entry name" value="Major capsid protein gp5"/>
    <property type="match status" value="1"/>
</dbReference>
<feature type="domain" description="Phage capsid-like C-terminal" evidence="2">
    <location>
        <begin position="98"/>
        <end position="268"/>
    </location>
</feature>
<dbReference type="Pfam" id="PF05065">
    <property type="entry name" value="Phage_capsid"/>
    <property type="match status" value="1"/>
</dbReference>
<evidence type="ECO:0000313" key="4">
    <source>
        <dbReference type="EMBL" id="RGK45658.1"/>
    </source>
</evidence>
<comment type="caution">
    <text evidence="4">The sequence shown here is derived from an EMBL/GenBank/DDBJ whole genome shotgun (WGS) entry which is preliminary data.</text>
</comment>
<dbReference type="InterPro" id="IPR054612">
    <property type="entry name" value="Phage_capsid-like_C"/>
</dbReference>
<dbReference type="NCBIfam" id="TIGR01554">
    <property type="entry name" value="major_cap_HK97"/>
    <property type="match status" value="1"/>
</dbReference>
<dbReference type="Proteomes" id="UP000261052">
    <property type="component" value="Unassembled WGS sequence"/>
</dbReference>
<sequence>MKNKDVLAMEKAKIVEKMNQAIKDDDAKAFSEAFTELCQKIEDNVLEQAKEMLVEQDATILAQRGVRQLTSKEKQYYEKIIEAMRSTDPKQALNDVEVVMPETIIDSVFDELQTNHPLLSKLNATTVTGLTRMMMNTNGEQKAAWGKLTAKIIEELTSGFKEVDVTQEKLSAFLPVSKAMLDLGPTWLDTYVRQVLYEALANGLEYGIVQGTGKDEPIGMMKQVGEGVVVTGGKYPDKNAIKMTALDMAQMGNVTAIMARNDKGQARTVTSLILLVNPVDYFRRVLPATRMLTPDGIYASVLPVDAEIIQSAAVPEGKAVYGMATKYFLGVGMAKNGKIEYSDEYRFLEDERVYLIKLYAHGFALDNNAFQVLDIKDLQPLRFKVVSETEKAKKDDATLADLKVGALKLSPTFAAGSTEYTATTQNASNTITAVPASSTAEIEITVGDVKVTNGAATNWSEGSNTVTVKVTDGAQTKSYKVTVTKE</sequence>
<organism evidence="4 5">
    <name type="scientific">Agathobacter rectalis</name>
    <dbReference type="NCBI Taxonomy" id="39491"/>
    <lineage>
        <taxon>Bacteria</taxon>
        <taxon>Bacillati</taxon>
        <taxon>Bacillota</taxon>
        <taxon>Clostridia</taxon>
        <taxon>Lachnospirales</taxon>
        <taxon>Lachnospiraceae</taxon>
        <taxon>Agathobacter</taxon>
    </lineage>
</organism>
<dbReference type="InterPro" id="IPR024455">
    <property type="entry name" value="Phage_capsid"/>
</dbReference>
<feature type="domain" description="Cadherin-like beta-sandwich-like" evidence="3">
    <location>
        <begin position="407"/>
        <end position="485"/>
    </location>
</feature>
<proteinExistence type="predicted"/>
<reference evidence="4 5" key="1">
    <citation type="submission" date="2018-08" db="EMBL/GenBank/DDBJ databases">
        <title>A genome reference for cultivated species of the human gut microbiota.</title>
        <authorList>
            <person name="Zou Y."/>
            <person name="Xue W."/>
            <person name="Luo G."/>
        </authorList>
    </citation>
    <scope>NUCLEOTIDE SEQUENCE [LARGE SCALE GENOMIC DNA]</scope>
    <source>
        <strain evidence="4 5">TF11-15AC</strain>
    </source>
</reference>
<evidence type="ECO:0000256" key="1">
    <source>
        <dbReference type="ARBA" id="ARBA00004328"/>
    </source>
</evidence>